<accession>A0A7W2ISE9</accession>
<dbReference type="EMBL" id="JACFYF010000001">
    <property type="protein sequence ID" value="MBA5761244.1"/>
    <property type="molecule type" value="Genomic_DNA"/>
</dbReference>
<proteinExistence type="predicted"/>
<dbReference type="GO" id="GO:0008233">
    <property type="term" value="F:peptidase activity"/>
    <property type="evidence" value="ECO:0007669"/>
    <property type="project" value="InterPro"/>
</dbReference>
<reference evidence="2 3" key="1">
    <citation type="submission" date="2020-07" db="EMBL/GenBank/DDBJ databases">
        <title>Vibrio marinisediminis sp. nov., isolated from marine sediment.</title>
        <authorList>
            <person name="Ji X."/>
        </authorList>
    </citation>
    <scope>NUCLEOTIDE SEQUENCE [LARGE SCALE GENOMIC DNA]</scope>
    <source>
        <strain evidence="2 3">404</strain>
    </source>
</reference>
<feature type="domain" description="Peptidase C39" evidence="1">
    <location>
        <begin position="38"/>
        <end position="168"/>
    </location>
</feature>
<organism evidence="2 3">
    <name type="scientific">Vibrio marinisediminis</name>
    <dbReference type="NCBI Taxonomy" id="2758441"/>
    <lineage>
        <taxon>Bacteria</taxon>
        <taxon>Pseudomonadati</taxon>
        <taxon>Pseudomonadota</taxon>
        <taxon>Gammaproteobacteria</taxon>
        <taxon>Vibrionales</taxon>
        <taxon>Vibrionaceae</taxon>
        <taxon>Vibrio</taxon>
    </lineage>
</organism>
<dbReference type="GO" id="GO:0005524">
    <property type="term" value="F:ATP binding"/>
    <property type="evidence" value="ECO:0007669"/>
    <property type="project" value="InterPro"/>
</dbReference>
<name>A0A7W2ISE9_9VIBR</name>
<dbReference type="Pfam" id="PF03412">
    <property type="entry name" value="Peptidase_C39"/>
    <property type="match status" value="1"/>
</dbReference>
<dbReference type="GO" id="GO:0006508">
    <property type="term" value="P:proteolysis"/>
    <property type="evidence" value="ECO:0007669"/>
    <property type="project" value="InterPro"/>
</dbReference>
<dbReference type="Proteomes" id="UP000571701">
    <property type="component" value="Unassembled WGS sequence"/>
</dbReference>
<dbReference type="AlphaFoldDB" id="A0A7W2ISE9"/>
<dbReference type="PROSITE" id="PS50990">
    <property type="entry name" value="PEPTIDASE_C39"/>
    <property type="match status" value="1"/>
</dbReference>
<sequence>MLVVSASANALTYMPSRGAFNVPVKSYKEILFGDVIRQQYDFSCGSAAVASLLTYHYEYPSDEDTIFRIMYDLGDQEKIKKSGFSLLDMKEYLETLGFKADGFKVPLAKMQQLGVPGITLVNFDGYMHFVVIKGMNSHSVILGDPSRGTIQMKFEEFAQYYSGIVLLIRSHVKIAKNSYVSDDNYSLYAPSPLESGVARDSLGVFSTTLPEPGEY</sequence>
<evidence type="ECO:0000259" key="1">
    <source>
        <dbReference type="PROSITE" id="PS50990"/>
    </source>
</evidence>
<comment type="caution">
    <text evidence="2">The sequence shown here is derived from an EMBL/GenBank/DDBJ whole genome shotgun (WGS) entry which is preliminary data.</text>
</comment>
<dbReference type="Gene3D" id="3.90.70.10">
    <property type="entry name" value="Cysteine proteinases"/>
    <property type="match status" value="1"/>
</dbReference>
<dbReference type="GO" id="GO:0016020">
    <property type="term" value="C:membrane"/>
    <property type="evidence" value="ECO:0007669"/>
    <property type="project" value="InterPro"/>
</dbReference>
<evidence type="ECO:0000313" key="2">
    <source>
        <dbReference type="EMBL" id="MBA5761244.1"/>
    </source>
</evidence>
<evidence type="ECO:0000313" key="3">
    <source>
        <dbReference type="Proteomes" id="UP000571701"/>
    </source>
</evidence>
<protein>
    <submittedName>
        <fullName evidence="2">C39 family peptidase</fullName>
    </submittedName>
</protein>
<dbReference type="CDD" id="cd02423">
    <property type="entry name" value="Peptidase_C39G"/>
    <property type="match status" value="1"/>
</dbReference>
<gene>
    <name evidence="2" type="ORF">H2O73_02720</name>
</gene>
<dbReference type="InterPro" id="IPR005074">
    <property type="entry name" value="Peptidase_C39"/>
</dbReference>
<keyword evidence="3" id="KW-1185">Reference proteome</keyword>